<name>A0AAW8TJT2_9ENTE</name>
<dbReference type="GO" id="GO:0000155">
    <property type="term" value="F:phosphorelay sensor kinase activity"/>
    <property type="evidence" value="ECO:0007669"/>
    <property type="project" value="InterPro"/>
</dbReference>
<accession>A0AAW8TJT2</accession>
<evidence type="ECO:0000256" key="4">
    <source>
        <dbReference type="ARBA" id="ARBA00022679"/>
    </source>
</evidence>
<feature type="transmembrane region" description="Helical" evidence="12">
    <location>
        <begin position="172"/>
        <end position="194"/>
    </location>
</feature>
<evidence type="ECO:0000259" key="13">
    <source>
        <dbReference type="Pfam" id="PF14689"/>
    </source>
</evidence>
<dbReference type="InterPro" id="IPR016120">
    <property type="entry name" value="Sig_transdc_His_kin_SpoOB"/>
</dbReference>
<dbReference type="EMBL" id="JARPYT010000023">
    <property type="protein sequence ID" value="MDT2638293.1"/>
    <property type="molecule type" value="Genomic_DNA"/>
</dbReference>
<dbReference type="InterPro" id="IPR029151">
    <property type="entry name" value="Sensor-like_sf"/>
</dbReference>
<keyword evidence="10" id="KW-0902">Two-component regulatory system</keyword>
<dbReference type="Proteomes" id="UP001245561">
    <property type="component" value="Unassembled WGS sequence"/>
</dbReference>
<dbReference type="GO" id="GO:0005524">
    <property type="term" value="F:ATP binding"/>
    <property type="evidence" value="ECO:0007669"/>
    <property type="project" value="UniProtKB-KW"/>
</dbReference>
<keyword evidence="7 15" id="KW-0418">Kinase</keyword>
<keyword evidence="2" id="KW-1003">Cell membrane</keyword>
<organism evidence="15 16">
    <name type="scientific">Enterococcus dongliensis</name>
    <dbReference type="NCBI Taxonomy" id="2559925"/>
    <lineage>
        <taxon>Bacteria</taxon>
        <taxon>Bacillati</taxon>
        <taxon>Bacillota</taxon>
        <taxon>Bacilli</taxon>
        <taxon>Lactobacillales</taxon>
        <taxon>Enterococcaceae</taxon>
        <taxon>Enterococcus</taxon>
    </lineage>
</organism>
<keyword evidence="8" id="KW-0067">ATP-binding</keyword>
<dbReference type="AlphaFoldDB" id="A0AAW8TJT2"/>
<keyword evidence="5 12" id="KW-0812">Transmembrane</keyword>
<dbReference type="Gene3D" id="3.30.450.20">
    <property type="entry name" value="PAS domain"/>
    <property type="match status" value="2"/>
</dbReference>
<protein>
    <submittedName>
        <fullName evidence="15">Sensor histidine kinase</fullName>
    </submittedName>
</protein>
<evidence type="ECO:0000259" key="14">
    <source>
        <dbReference type="Pfam" id="PF17203"/>
    </source>
</evidence>
<evidence type="ECO:0000256" key="1">
    <source>
        <dbReference type="ARBA" id="ARBA00004651"/>
    </source>
</evidence>
<keyword evidence="6" id="KW-0547">Nucleotide-binding</keyword>
<keyword evidence="3" id="KW-0597">Phosphoprotein</keyword>
<dbReference type="SUPFAM" id="SSF103190">
    <property type="entry name" value="Sensory domain-like"/>
    <property type="match status" value="1"/>
</dbReference>
<keyword evidence="11 12" id="KW-0472">Membrane</keyword>
<evidence type="ECO:0000256" key="11">
    <source>
        <dbReference type="ARBA" id="ARBA00023136"/>
    </source>
</evidence>
<gene>
    <name evidence="15" type="ORF">P7D36_12445</name>
</gene>
<dbReference type="InterPro" id="IPR039506">
    <property type="entry name" value="SPOB_a"/>
</dbReference>
<sequence>MKKGLRLWALLSIIFVSTLLITNTILYGVILYQDANTVQKREEKLLLPLGKQLALEPAIQQTLQTNNYSEKTEQYTLDVIQIHQLDFIVLMTMDGIRLTHPDKTKIGKHFEGGDEKSALEGRVHISISDGTLGRSLRGFVPVYAHEKQIGVIALGIKLNSLSRLIENSRQQYTLALLISVGIGLLVASIAAYYLKKQLLNLEPKEISRLLTERNVMLDETKDVVVVIDSDETITLANIAASDMYQRLSGTFDSLNGKKIDHLLLDKKQVDFKRTVQQLYRQNGQDYLFSSAPIFVHQKQIGSILFLRNATESLFVTDQLVNTTAYASALQSQSHEFMNKLHIIYGLVDLENYDELKIYLHDILQPEKEFSHRLSVLVRNPVIAGFFIGEREKFAERKTQLIIEISPELPNTTDQKQTTNLINVYRYIHHALLQRYLPEEVTMTIEYNKQRLKTQYHFQLKESEITNFELVFAENYFIQLLADCRGDFQLTTKQQQISLDLATDYKEN</sequence>
<feature type="domain" description="SpoOB alpha-helical" evidence="13">
    <location>
        <begin position="326"/>
        <end position="366"/>
    </location>
</feature>
<feature type="transmembrane region" description="Helical" evidence="12">
    <location>
        <begin position="7"/>
        <end position="32"/>
    </location>
</feature>
<evidence type="ECO:0000256" key="2">
    <source>
        <dbReference type="ARBA" id="ARBA00022475"/>
    </source>
</evidence>
<dbReference type="Gene3D" id="1.10.287.130">
    <property type="match status" value="1"/>
</dbReference>
<comment type="caution">
    <text evidence="15">The sequence shown here is derived from an EMBL/GenBank/DDBJ whole genome shotgun (WGS) entry which is preliminary data.</text>
</comment>
<evidence type="ECO:0000256" key="9">
    <source>
        <dbReference type="ARBA" id="ARBA00022989"/>
    </source>
</evidence>
<dbReference type="Pfam" id="PF14689">
    <property type="entry name" value="SPOB_a"/>
    <property type="match status" value="1"/>
</dbReference>
<dbReference type="SUPFAM" id="SSF55890">
    <property type="entry name" value="Sporulation response regulatory protein Spo0B"/>
    <property type="match status" value="1"/>
</dbReference>
<dbReference type="InterPro" id="IPR033463">
    <property type="entry name" value="sCache_3"/>
</dbReference>
<evidence type="ECO:0000256" key="3">
    <source>
        <dbReference type="ARBA" id="ARBA00022553"/>
    </source>
</evidence>
<comment type="subcellular location">
    <subcellularLocation>
        <location evidence="1">Cell membrane</location>
        <topology evidence="1">Multi-pass membrane protein</topology>
    </subcellularLocation>
</comment>
<proteinExistence type="predicted"/>
<evidence type="ECO:0000256" key="12">
    <source>
        <dbReference type="SAM" id="Phobius"/>
    </source>
</evidence>
<evidence type="ECO:0000256" key="5">
    <source>
        <dbReference type="ARBA" id="ARBA00022692"/>
    </source>
</evidence>
<reference evidence="15" key="1">
    <citation type="submission" date="2023-03" db="EMBL/GenBank/DDBJ databases">
        <authorList>
            <person name="Shen W."/>
            <person name="Cai J."/>
        </authorList>
    </citation>
    <scope>NUCLEOTIDE SEQUENCE</scope>
    <source>
        <strain evidence="15">P55-2</strain>
    </source>
</reference>
<evidence type="ECO:0000313" key="16">
    <source>
        <dbReference type="Proteomes" id="UP001245561"/>
    </source>
</evidence>
<evidence type="ECO:0000313" key="15">
    <source>
        <dbReference type="EMBL" id="MDT2638293.1"/>
    </source>
</evidence>
<keyword evidence="9 12" id="KW-1133">Transmembrane helix</keyword>
<evidence type="ECO:0000256" key="6">
    <source>
        <dbReference type="ARBA" id="ARBA00022741"/>
    </source>
</evidence>
<evidence type="ECO:0000256" key="7">
    <source>
        <dbReference type="ARBA" id="ARBA00022777"/>
    </source>
</evidence>
<keyword evidence="4" id="KW-0808">Transferase</keyword>
<evidence type="ECO:0000256" key="10">
    <source>
        <dbReference type="ARBA" id="ARBA00023012"/>
    </source>
</evidence>
<dbReference type="RefSeq" id="WP_311928632.1">
    <property type="nucleotide sequence ID" value="NZ_JARPYT010000023.1"/>
</dbReference>
<dbReference type="Pfam" id="PF17203">
    <property type="entry name" value="sCache_3_2"/>
    <property type="match status" value="1"/>
</dbReference>
<feature type="domain" description="Single cache" evidence="14">
    <location>
        <begin position="39"/>
        <end position="168"/>
    </location>
</feature>
<dbReference type="GO" id="GO:0005886">
    <property type="term" value="C:plasma membrane"/>
    <property type="evidence" value="ECO:0007669"/>
    <property type="project" value="UniProtKB-SubCell"/>
</dbReference>
<evidence type="ECO:0000256" key="8">
    <source>
        <dbReference type="ARBA" id="ARBA00022840"/>
    </source>
</evidence>